<sequence>MLAASFGRALPRSTPHPVVCGQLPSSHRPRIGSTDAVSAMIAGSAVNMLAHTSRTRNANAEAKAPNAKPSMIPAVAARLACSGCPAPSSLLTRVDTPKLSDEGKM</sequence>
<evidence type="ECO:0000313" key="2">
    <source>
        <dbReference type="EMBL" id="BAJ93518.1"/>
    </source>
</evidence>
<name>F2DEJ7_HORVV</name>
<dbReference type="AlphaFoldDB" id="F2DEJ7"/>
<dbReference type="EMBL" id="AK362314">
    <property type="protein sequence ID" value="BAJ93518.1"/>
    <property type="molecule type" value="mRNA"/>
</dbReference>
<evidence type="ECO:0000256" key="1">
    <source>
        <dbReference type="SAM" id="MobiDB-lite"/>
    </source>
</evidence>
<organism evidence="2">
    <name type="scientific">Hordeum vulgare subsp. vulgare</name>
    <name type="common">Domesticated barley</name>
    <dbReference type="NCBI Taxonomy" id="112509"/>
    <lineage>
        <taxon>Eukaryota</taxon>
        <taxon>Viridiplantae</taxon>
        <taxon>Streptophyta</taxon>
        <taxon>Embryophyta</taxon>
        <taxon>Tracheophyta</taxon>
        <taxon>Spermatophyta</taxon>
        <taxon>Magnoliopsida</taxon>
        <taxon>Liliopsida</taxon>
        <taxon>Poales</taxon>
        <taxon>Poaceae</taxon>
        <taxon>BOP clade</taxon>
        <taxon>Pooideae</taxon>
        <taxon>Triticodae</taxon>
        <taxon>Triticeae</taxon>
        <taxon>Hordeinae</taxon>
        <taxon>Hordeum</taxon>
    </lineage>
</organism>
<protein>
    <submittedName>
        <fullName evidence="2">Predicted protein</fullName>
    </submittedName>
</protein>
<reference evidence="2" key="1">
    <citation type="journal article" date="2011" name="Plant Physiol.">
        <title>Comprehensive sequence analysis of 24,783 barley full-length cDNAs derived from 12 clone libraries.</title>
        <authorList>
            <person name="Matsumoto T."/>
            <person name="Tanaka T."/>
            <person name="Sakai H."/>
            <person name="Amano N."/>
            <person name="Kanamori H."/>
            <person name="Kurita K."/>
            <person name="Kikuta A."/>
            <person name="Kamiya K."/>
            <person name="Yamamoto M."/>
            <person name="Ikawa H."/>
            <person name="Fujii N."/>
            <person name="Hori K."/>
            <person name="Itoh T."/>
            <person name="Sato K."/>
        </authorList>
    </citation>
    <scope>NUCLEOTIDE SEQUENCE</scope>
    <source>
        <tissue evidence="2">Shoot and root</tissue>
    </source>
</reference>
<feature type="region of interest" description="Disordered" evidence="1">
    <location>
        <begin position="1"/>
        <end position="31"/>
    </location>
</feature>
<proteinExistence type="evidence at transcript level"/>
<accession>F2DEJ7</accession>